<dbReference type="GO" id="GO:0046872">
    <property type="term" value="F:metal ion binding"/>
    <property type="evidence" value="ECO:0007669"/>
    <property type="project" value="UniProtKB-KW"/>
</dbReference>
<dbReference type="GO" id="GO:0004518">
    <property type="term" value="F:nuclease activity"/>
    <property type="evidence" value="ECO:0007669"/>
    <property type="project" value="UniProtKB-KW"/>
</dbReference>
<evidence type="ECO:0000256" key="3">
    <source>
        <dbReference type="ARBA" id="ARBA00006958"/>
    </source>
</evidence>
<dbReference type="PANTHER" id="PTHR22930:SF286">
    <property type="entry name" value="NUCLEASE HARBI1"/>
    <property type="match status" value="1"/>
</dbReference>
<dbReference type="PANTHER" id="PTHR22930">
    <property type="match status" value="1"/>
</dbReference>
<gene>
    <name evidence="9" type="ORF">TGEB3V08_LOCUS11845</name>
</gene>
<dbReference type="InterPro" id="IPR027806">
    <property type="entry name" value="HARBI1_dom"/>
</dbReference>
<sequence length="215" mass="24233">MRWFHGVGGFPGVVGCVDGTHIPIKNPGGPNGEIYRNRHGNFSMNVQLTAGANMCIVNIVCRRDGSFHDATIFEESGLRALFEEGLMHQGLLLGDSGYPCLPYLFTPILDPQTVSERRYNATQIRTRNCVERTIGVWKRRFRCLTNTLDTTLTHTSAIITATSVLHNIARRVDDELPEDEFPWVGGDVEFHVAPARENQQGHLIRQEFIRTHFTD</sequence>
<evidence type="ECO:0000259" key="8">
    <source>
        <dbReference type="Pfam" id="PF13359"/>
    </source>
</evidence>
<keyword evidence="6" id="KW-0378">Hydrolase</keyword>
<reference evidence="9" key="1">
    <citation type="submission" date="2020-11" db="EMBL/GenBank/DDBJ databases">
        <authorList>
            <person name="Tran Van P."/>
        </authorList>
    </citation>
    <scope>NUCLEOTIDE SEQUENCE</scope>
</reference>
<feature type="domain" description="DDE Tnp4" evidence="8">
    <location>
        <begin position="17"/>
        <end position="167"/>
    </location>
</feature>
<keyword evidence="5" id="KW-0479">Metal-binding</keyword>
<name>A0A7R9K9Y1_TIMGE</name>
<evidence type="ECO:0000256" key="6">
    <source>
        <dbReference type="ARBA" id="ARBA00022801"/>
    </source>
</evidence>
<dbReference type="PROSITE" id="PS51257">
    <property type="entry name" value="PROKAR_LIPOPROTEIN"/>
    <property type="match status" value="1"/>
</dbReference>
<evidence type="ECO:0000313" key="9">
    <source>
        <dbReference type="EMBL" id="CAD7617012.1"/>
    </source>
</evidence>
<dbReference type="GO" id="GO:0005634">
    <property type="term" value="C:nucleus"/>
    <property type="evidence" value="ECO:0007669"/>
    <property type="project" value="UniProtKB-SubCell"/>
</dbReference>
<evidence type="ECO:0000256" key="5">
    <source>
        <dbReference type="ARBA" id="ARBA00022723"/>
    </source>
</evidence>
<comment type="subcellular location">
    <subcellularLocation>
        <location evidence="2">Nucleus</location>
    </subcellularLocation>
</comment>
<accession>A0A7R9K9Y1</accession>
<keyword evidence="7" id="KW-0539">Nucleus</keyword>
<evidence type="ECO:0000256" key="1">
    <source>
        <dbReference type="ARBA" id="ARBA00001968"/>
    </source>
</evidence>
<dbReference type="GO" id="GO:0016787">
    <property type="term" value="F:hydrolase activity"/>
    <property type="evidence" value="ECO:0007669"/>
    <property type="project" value="UniProtKB-KW"/>
</dbReference>
<evidence type="ECO:0000256" key="7">
    <source>
        <dbReference type="ARBA" id="ARBA00023242"/>
    </source>
</evidence>
<dbReference type="Pfam" id="PF13359">
    <property type="entry name" value="DDE_Tnp_4"/>
    <property type="match status" value="1"/>
</dbReference>
<protein>
    <recommendedName>
        <fullName evidence="8">DDE Tnp4 domain-containing protein</fullName>
    </recommendedName>
</protein>
<organism evidence="9">
    <name type="scientific">Timema genevievae</name>
    <name type="common">Walking stick</name>
    <dbReference type="NCBI Taxonomy" id="629358"/>
    <lineage>
        <taxon>Eukaryota</taxon>
        <taxon>Metazoa</taxon>
        <taxon>Ecdysozoa</taxon>
        <taxon>Arthropoda</taxon>
        <taxon>Hexapoda</taxon>
        <taxon>Insecta</taxon>
        <taxon>Pterygota</taxon>
        <taxon>Neoptera</taxon>
        <taxon>Polyneoptera</taxon>
        <taxon>Phasmatodea</taxon>
        <taxon>Timematodea</taxon>
        <taxon>Timematoidea</taxon>
        <taxon>Timematidae</taxon>
        <taxon>Timema</taxon>
    </lineage>
</organism>
<evidence type="ECO:0000256" key="2">
    <source>
        <dbReference type="ARBA" id="ARBA00004123"/>
    </source>
</evidence>
<dbReference type="AlphaFoldDB" id="A0A7R9K9Y1"/>
<comment type="similarity">
    <text evidence="3">Belongs to the HARBI1 family.</text>
</comment>
<proteinExistence type="inferred from homology"/>
<keyword evidence="4" id="KW-0540">Nuclease</keyword>
<comment type="cofactor">
    <cofactor evidence="1">
        <name>a divalent metal cation</name>
        <dbReference type="ChEBI" id="CHEBI:60240"/>
    </cofactor>
</comment>
<dbReference type="EMBL" id="OE858690">
    <property type="protein sequence ID" value="CAD7617012.1"/>
    <property type="molecule type" value="Genomic_DNA"/>
</dbReference>
<dbReference type="InterPro" id="IPR045249">
    <property type="entry name" value="HARBI1-like"/>
</dbReference>
<evidence type="ECO:0000256" key="4">
    <source>
        <dbReference type="ARBA" id="ARBA00022722"/>
    </source>
</evidence>